<proteinExistence type="predicted"/>
<comment type="caution">
    <text evidence="1">The sequence shown here is derived from an EMBL/GenBank/DDBJ whole genome shotgun (WGS) entry which is preliminary data.</text>
</comment>
<accession>A0ABR6TE93</accession>
<evidence type="ECO:0000313" key="2">
    <source>
        <dbReference type="Proteomes" id="UP000534677"/>
    </source>
</evidence>
<name>A0ABR6TE93_9PSED</name>
<keyword evidence="2" id="KW-1185">Reference proteome</keyword>
<protein>
    <submittedName>
        <fullName evidence="1">Uncharacterized protein</fullName>
    </submittedName>
</protein>
<dbReference type="Proteomes" id="UP000534677">
    <property type="component" value="Unassembled WGS sequence"/>
</dbReference>
<organism evidence="1 2">
    <name type="scientific">Pseudomonas cremoris</name>
    <dbReference type="NCBI Taxonomy" id="2724178"/>
    <lineage>
        <taxon>Bacteria</taxon>
        <taxon>Pseudomonadati</taxon>
        <taxon>Pseudomonadota</taxon>
        <taxon>Gammaproteobacteria</taxon>
        <taxon>Pseudomonadales</taxon>
        <taxon>Pseudomonadaceae</taxon>
        <taxon>Pseudomonas</taxon>
    </lineage>
</organism>
<sequence>MIQAFMPVSTTAANGRQTPKEIGMDKYFDNSGLFKTTSYHSAGSASSAITGWELKNLSLNTKEFLICPKNYSEFLL</sequence>
<dbReference type="RefSeq" id="WP_185709949.1">
    <property type="nucleotide sequence ID" value="NZ_JAAXCZ010000016.1"/>
</dbReference>
<reference evidence="1 2" key="1">
    <citation type="submission" date="2020-04" db="EMBL/GenBank/DDBJ databases">
        <title>Pseudomonas crami sp. nov., a novel proteolytic bacterial species isolated from cream.</title>
        <authorList>
            <person name="Hofmann K."/>
            <person name="Woller A."/>
            <person name="Huptas C."/>
            <person name="Wenning M."/>
            <person name="Scherer S."/>
            <person name="Doll E.V."/>
        </authorList>
    </citation>
    <scope>NUCLEOTIDE SEQUENCE [LARGE SCALE GENOMIC DNA]</scope>
    <source>
        <strain evidence="1 2">WS 5096</strain>
    </source>
</reference>
<dbReference type="EMBL" id="JAAXCZ010000016">
    <property type="protein sequence ID" value="MBC2384289.1"/>
    <property type="molecule type" value="Genomic_DNA"/>
</dbReference>
<gene>
    <name evidence="1" type="ORF">HF209_25445</name>
</gene>
<evidence type="ECO:0000313" key="1">
    <source>
        <dbReference type="EMBL" id="MBC2384289.1"/>
    </source>
</evidence>